<gene>
    <name evidence="5" type="ORF">DV515_00018790</name>
</gene>
<feature type="non-terminal residue" evidence="5">
    <location>
        <position position="795"/>
    </location>
</feature>
<evidence type="ECO:0000259" key="4">
    <source>
        <dbReference type="PROSITE" id="PS50240"/>
    </source>
</evidence>
<keyword evidence="1" id="KW-1015">Disulfide bond</keyword>
<dbReference type="GO" id="GO:0006508">
    <property type="term" value="P:proteolysis"/>
    <property type="evidence" value="ECO:0007669"/>
    <property type="project" value="InterPro"/>
</dbReference>
<reference evidence="5 6" key="1">
    <citation type="journal article" date="2018" name="Proc. R. Soc. B">
        <title>A non-coding region near Follistatin controls head colour polymorphism in the Gouldian finch.</title>
        <authorList>
            <person name="Toomey M.B."/>
            <person name="Marques C.I."/>
            <person name="Andrade P."/>
            <person name="Araujo P.M."/>
            <person name="Sabatino S."/>
            <person name="Gazda M.A."/>
            <person name="Afonso S."/>
            <person name="Lopes R.J."/>
            <person name="Corbo J.C."/>
            <person name="Carneiro M."/>
        </authorList>
    </citation>
    <scope>NUCLEOTIDE SEQUENCE [LARGE SCALE GENOMIC DNA]</scope>
    <source>
        <strain evidence="5">Red01</strain>
        <tissue evidence="5">Muscle</tissue>
    </source>
</reference>
<feature type="region of interest" description="Disordered" evidence="2">
    <location>
        <begin position="421"/>
        <end position="509"/>
    </location>
</feature>
<dbReference type="Proteomes" id="UP000276834">
    <property type="component" value="Unassembled WGS sequence"/>
</dbReference>
<evidence type="ECO:0000313" key="6">
    <source>
        <dbReference type="Proteomes" id="UP000276834"/>
    </source>
</evidence>
<evidence type="ECO:0000313" key="5">
    <source>
        <dbReference type="EMBL" id="RLV62939.1"/>
    </source>
</evidence>
<evidence type="ECO:0000256" key="1">
    <source>
        <dbReference type="ARBA" id="ARBA00023157"/>
    </source>
</evidence>
<dbReference type="PROSITE" id="PS50240">
    <property type="entry name" value="TRYPSIN_DOM"/>
    <property type="match status" value="1"/>
</dbReference>
<keyword evidence="3" id="KW-0732">Signal</keyword>
<organism evidence="5 6">
    <name type="scientific">Chloebia gouldiae</name>
    <name type="common">Gouldian finch</name>
    <name type="synonym">Erythrura gouldiae</name>
    <dbReference type="NCBI Taxonomy" id="44316"/>
    <lineage>
        <taxon>Eukaryota</taxon>
        <taxon>Metazoa</taxon>
        <taxon>Chordata</taxon>
        <taxon>Craniata</taxon>
        <taxon>Vertebrata</taxon>
        <taxon>Euteleostomi</taxon>
        <taxon>Archelosauria</taxon>
        <taxon>Archosauria</taxon>
        <taxon>Dinosauria</taxon>
        <taxon>Saurischia</taxon>
        <taxon>Theropoda</taxon>
        <taxon>Coelurosauria</taxon>
        <taxon>Aves</taxon>
        <taxon>Neognathae</taxon>
        <taxon>Neoaves</taxon>
        <taxon>Telluraves</taxon>
        <taxon>Australaves</taxon>
        <taxon>Passeriformes</taxon>
        <taxon>Passeroidea</taxon>
        <taxon>Passeridae</taxon>
        <taxon>Chloebia</taxon>
    </lineage>
</organism>
<accession>A0A3L8Q6U7</accession>
<feature type="chain" id="PRO_5018161790" description="Peptidase S1 domain-containing protein" evidence="3">
    <location>
        <begin position="17"/>
        <end position="795"/>
    </location>
</feature>
<dbReference type="STRING" id="44316.ENSEGOP00005002930"/>
<evidence type="ECO:0000256" key="3">
    <source>
        <dbReference type="SAM" id="SignalP"/>
    </source>
</evidence>
<dbReference type="GO" id="GO:0007340">
    <property type="term" value="P:acrosome reaction"/>
    <property type="evidence" value="ECO:0007669"/>
    <property type="project" value="TreeGrafter"/>
</dbReference>
<dbReference type="PANTHER" id="PTHR24252:SF8">
    <property type="entry name" value="ACROSIN"/>
    <property type="match status" value="1"/>
</dbReference>
<dbReference type="InterPro" id="IPR043504">
    <property type="entry name" value="Peptidase_S1_PA_chymotrypsin"/>
</dbReference>
<feature type="region of interest" description="Disordered" evidence="2">
    <location>
        <begin position="774"/>
        <end position="795"/>
    </location>
</feature>
<keyword evidence="6" id="KW-1185">Reference proteome</keyword>
<sequence>MNWLGLLVLLTHPVHLRVSAWEGARTTPGAFTGGDLPLPTHHGEPQLLASSPVLARTDAHPMGFPGLQCVPALLQPEPQQAMKQHGNYFLLAEGASVAQVPQKQPGHGWSASSTPGCHPWAIYVEGLSSVQNGSSQQLTALTTSSKEKHGMGTSPQHQQVPCQQHHLLLPSPFLSGGQAATLLRRSLGSCQGFLVASSLTFLQPKACKGTHTCQSTAPFLPCHAESAPSQPSLHLFCSNISLLYVVTGATQFTQPGPGAAVRSVKQVLIHQYYSQIDYSYDIALVQLDHPVQCSSYIQLACVANPTLQVSKLRNCWVAGWGATTARCEFQEQLLGHLNTLGRGFGLPLIAEAKPRLQDIHLCRDRPGLFHRAWQQGQNNPPSPRERDPLQTDEQTGMELLGVHSLLCLQLKIQLIAFRKPSSATAVTGTQEKSTPTTCVLDTHRAGSTPASPQQHQQHHPNTAQGLLCPATQSPSQPQLTPDCSGGFPHTPHPPLPAQGSPCAKSPDSPVKVQVPNILPLHTQKPSEHSSAQNTALAGDVRENETAPVLAGANNTPLMLCALLQGDSGGPLMCQDNNAEYWWVIGLTSFGTGCARARQPGVYISTQHFFDWIDYNVRINSVKNRIQGRLQVHHNHFLLIQRQPQGQTPALLSLGAPRDRVAPKSSRVPATMGWRNLVHQALERDRRKADTLEAMLKCTWAADLGADCQCPKAEPDFMGSKEGLMCQVVTLHRYSKKELGHSGERNPAGTVGKHTRNAVEGQGVWANTTCNTKAVHRQGQPVSQGEMIPGLGSGRR</sequence>
<dbReference type="PANTHER" id="PTHR24252">
    <property type="entry name" value="ACROSIN-RELATED"/>
    <property type="match status" value="1"/>
</dbReference>
<dbReference type="SMART" id="SM00020">
    <property type="entry name" value="Tryp_SPc"/>
    <property type="match status" value="1"/>
</dbReference>
<feature type="domain" description="Peptidase S1" evidence="4">
    <location>
        <begin position="91"/>
        <end position="617"/>
    </location>
</feature>
<name>A0A3L8Q6U7_CHLGU</name>
<feature type="signal peptide" evidence="3">
    <location>
        <begin position="1"/>
        <end position="16"/>
    </location>
</feature>
<dbReference type="SUPFAM" id="SSF50494">
    <property type="entry name" value="Trypsin-like serine proteases"/>
    <property type="match status" value="1"/>
</dbReference>
<dbReference type="AlphaFoldDB" id="A0A3L8Q6U7"/>
<feature type="compositionally biased region" description="Polar residues" evidence="2">
    <location>
        <begin position="460"/>
        <end position="481"/>
    </location>
</feature>
<dbReference type="Pfam" id="PF00089">
    <property type="entry name" value="Trypsin"/>
    <property type="match status" value="2"/>
</dbReference>
<dbReference type="InterPro" id="IPR001254">
    <property type="entry name" value="Trypsin_dom"/>
</dbReference>
<dbReference type="EMBL" id="QUSF01004722">
    <property type="protein sequence ID" value="RLV62939.1"/>
    <property type="molecule type" value="Genomic_DNA"/>
</dbReference>
<dbReference type="GO" id="GO:0004252">
    <property type="term" value="F:serine-type endopeptidase activity"/>
    <property type="evidence" value="ECO:0007669"/>
    <property type="project" value="InterPro"/>
</dbReference>
<dbReference type="Gene3D" id="2.40.10.10">
    <property type="entry name" value="Trypsin-like serine proteases"/>
    <property type="match status" value="2"/>
</dbReference>
<dbReference type="InterPro" id="IPR009003">
    <property type="entry name" value="Peptidase_S1_PA"/>
</dbReference>
<feature type="compositionally biased region" description="Polar residues" evidence="2">
    <location>
        <begin position="421"/>
        <end position="439"/>
    </location>
</feature>
<comment type="caution">
    <text evidence="5">The sequence shown here is derived from an EMBL/GenBank/DDBJ whole genome shotgun (WGS) entry which is preliminary data.</text>
</comment>
<evidence type="ECO:0000256" key="2">
    <source>
        <dbReference type="SAM" id="MobiDB-lite"/>
    </source>
</evidence>
<protein>
    <recommendedName>
        <fullName evidence="4">Peptidase S1 domain-containing protein</fullName>
    </recommendedName>
</protein>
<proteinExistence type="predicted"/>
<dbReference type="OrthoDB" id="6339452at2759"/>